<dbReference type="AlphaFoldDB" id="A0A948TAG1"/>
<proteinExistence type="predicted"/>
<dbReference type="InterPro" id="IPR025970">
    <property type="entry name" value="SusE"/>
</dbReference>
<dbReference type="PROSITE" id="PS51257">
    <property type="entry name" value="PROKAR_LIPOPROTEIN"/>
    <property type="match status" value="1"/>
</dbReference>
<protein>
    <submittedName>
        <fullName evidence="4">DUF5114 domain-containing protein</fullName>
    </submittedName>
</protein>
<dbReference type="Pfam" id="PF17141">
    <property type="entry name" value="DUF5114"/>
    <property type="match status" value="1"/>
</dbReference>
<reference evidence="4" key="2">
    <citation type="submission" date="2021-04" db="EMBL/GenBank/DDBJ databases">
        <authorList>
            <person name="Gilroy R."/>
        </authorList>
    </citation>
    <scope>NUCLEOTIDE SEQUENCE</scope>
    <source>
        <strain evidence="4">G4-2901</strain>
    </source>
</reference>
<evidence type="ECO:0000259" key="1">
    <source>
        <dbReference type="Pfam" id="PF14292"/>
    </source>
</evidence>
<evidence type="ECO:0000259" key="3">
    <source>
        <dbReference type="Pfam" id="PF17141"/>
    </source>
</evidence>
<dbReference type="Pfam" id="PF14292">
    <property type="entry name" value="SusE"/>
    <property type="match status" value="1"/>
</dbReference>
<reference evidence="4" key="1">
    <citation type="journal article" date="2021" name="PeerJ">
        <title>Extensive microbial diversity within the chicken gut microbiome revealed by metagenomics and culture.</title>
        <authorList>
            <person name="Gilroy R."/>
            <person name="Ravi A."/>
            <person name="Getino M."/>
            <person name="Pursley I."/>
            <person name="Horton D.L."/>
            <person name="Alikhan N.F."/>
            <person name="Baker D."/>
            <person name="Gharbi K."/>
            <person name="Hall N."/>
            <person name="Watson M."/>
            <person name="Adriaenssens E.M."/>
            <person name="Foster-Nyarko E."/>
            <person name="Jarju S."/>
            <person name="Secka A."/>
            <person name="Antonio M."/>
            <person name="Oren A."/>
            <person name="Chaudhuri R.R."/>
            <person name="La Ragione R."/>
            <person name="Hildebrand F."/>
            <person name="Pallen M.J."/>
        </authorList>
    </citation>
    <scope>NUCLEOTIDE SEQUENCE</scope>
    <source>
        <strain evidence="4">G4-2901</strain>
    </source>
</reference>
<dbReference type="InterPro" id="IPR033404">
    <property type="entry name" value="DUF5111"/>
</dbReference>
<organism evidence="4 5">
    <name type="scientific">Candidatus Phocaeicola faecigallinarum</name>
    <dbReference type="NCBI Taxonomy" id="2838732"/>
    <lineage>
        <taxon>Bacteria</taxon>
        <taxon>Pseudomonadati</taxon>
        <taxon>Bacteroidota</taxon>
        <taxon>Bacteroidia</taxon>
        <taxon>Bacteroidales</taxon>
        <taxon>Bacteroidaceae</taxon>
        <taxon>Phocaeicola</taxon>
    </lineage>
</organism>
<dbReference type="InterPro" id="IPR033407">
    <property type="entry name" value="DUF5114"/>
</dbReference>
<name>A0A948TAG1_9BACT</name>
<dbReference type="Pfam" id="PF17138">
    <property type="entry name" value="DUF5111"/>
    <property type="match status" value="1"/>
</dbReference>
<evidence type="ECO:0000259" key="2">
    <source>
        <dbReference type="Pfam" id="PF17138"/>
    </source>
</evidence>
<feature type="domain" description="DUF5111" evidence="2">
    <location>
        <begin position="171"/>
        <end position="260"/>
    </location>
</feature>
<accession>A0A948TAG1</accession>
<dbReference type="EMBL" id="JAHLFW010000038">
    <property type="protein sequence ID" value="MBU3837475.1"/>
    <property type="molecule type" value="Genomic_DNA"/>
</dbReference>
<feature type="domain" description="SusE outer membrane protein" evidence="1">
    <location>
        <begin position="22"/>
        <end position="132"/>
    </location>
</feature>
<sequence length="586" mass="64417">MKTLNKIFITLASIFALISCEKDGDKIYLQSLGSDELIATTDNVVLTSEMSQKIVLSFAWKGQDVQISDTTVGTAAKAKNYMEISLSEDFSGQVYKNETTSNSIAYNGGELNSIVNELGAKVGEANNVFFRLGSTTGENIPYAYSNVVRVAITPYVIDMNTGIVVESNNDNANLGETGVILYSPEANGIYSGFMFTPYGWYHYFLKEGNGLMWGTAGDEGAFHITSDAGNNRQNMWFPGSTGCYYVNVNTKEATWDALYISSLAISGLGENPINLTLDKENNLWIASFTATEAGEKTITISGNGDQWNVETGTNDGAGIPVNVAFANENNNLVLADNAGNISVTIPEAGECTIKLDLINPNDRKVYVEAGGTDIPSSYSQTLDVVHYNDDGSEVALTTLNLVNKDKGIYTGTYSGDKLDFQIIDRTNSVWYGCDPNDNTKLSSSEDKWDMWFNGGNTVNVTITVNLSEGTWNYTDNQEDFPEEITMYKYDKTNSTITEKIITLSKESEGVYKGIFNGLYNFDFMFVDESTYSLYGSTWSESNPNGQELSIGAGALWIYGYDWNVTLNISITVDLNTMTWSYKEITE</sequence>
<feature type="domain" description="DUF5114" evidence="3">
    <location>
        <begin position="275"/>
        <end position="362"/>
    </location>
</feature>
<evidence type="ECO:0000313" key="4">
    <source>
        <dbReference type="EMBL" id="MBU3837475.1"/>
    </source>
</evidence>
<dbReference type="Proteomes" id="UP000783796">
    <property type="component" value="Unassembled WGS sequence"/>
</dbReference>
<evidence type="ECO:0000313" key="5">
    <source>
        <dbReference type="Proteomes" id="UP000783796"/>
    </source>
</evidence>
<comment type="caution">
    <text evidence="4">The sequence shown here is derived from an EMBL/GenBank/DDBJ whole genome shotgun (WGS) entry which is preliminary data.</text>
</comment>
<gene>
    <name evidence="4" type="ORF">H9777_03965</name>
</gene>